<evidence type="ECO:0000256" key="1">
    <source>
        <dbReference type="SAM" id="SignalP"/>
    </source>
</evidence>
<evidence type="ECO:0000313" key="2">
    <source>
        <dbReference type="EMBL" id="MBW3082300.1"/>
    </source>
</evidence>
<accession>A0ABS6W724</accession>
<protein>
    <submittedName>
        <fullName evidence="2">Uncharacterized protein</fullName>
    </submittedName>
</protein>
<proteinExistence type="predicted"/>
<comment type="caution">
    <text evidence="2">The sequence shown here is derived from an EMBL/GenBank/DDBJ whole genome shotgun (WGS) entry which is preliminary data.</text>
</comment>
<keyword evidence="3" id="KW-1185">Reference proteome</keyword>
<feature type="chain" id="PRO_5045324758" evidence="1">
    <location>
        <begin position="30"/>
        <end position="139"/>
    </location>
</feature>
<organism evidence="2 3">
    <name type="scientific">Bifidobacterium phasiani</name>
    <dbReference type="NCBI Taxonomy" id="2834431"/>
    <lineage>
        <taxon>Bacteria</taxon>
        <taxon>Bacillati</taxon>
        <taxon>Actinomycetota</taxon>
        <taxon>Actinomycetes</taxon>
        <taxon>Bifidobacteriales</taxon>
        <taxon>Bifidobacteriaceae</taxon>
        <taxon>Bifidobacterium</taxon>
    </lineage>
</organism>
<dbReference type="RefSeq" id="WP_219080295.1">
    <property type="nucleotide sequence ID" value="NZ_JAHBBD010000004.1"/>
</dbReference>
<reference evidence="2 3" key="1">
    <citation type="submission" date="2021-05" db="EMBL/GenBank/DDBJ databases">
        <title>Phylogenetic classification of ten novel species belonging to the genus Bifidobacterium comprising B. colchicus sp. nov., B. abeli sp. nov., B. bicoloris sp. nov., B. guerezis sp. nov., B. rosaliae sp. nov., B. santillanensis sp. nov., B. argentati sp. nov., B. amazzoni sp. nov., B. pluviali sp. nov., and B. pinnaculum sp. nov.</title>
        <authorList>
            <person name="Lugli G.A."/>
            <person name="Ruiz Garcia L."/>
            <person name="Margolles A."/>
            <person name="Ventura M."/>
        </authorList>
    </citation>
    <scope>NUCLEOTIDE SEQUENCE [LARGE SCALE GENOMIC DNA]</scope>
    <source>
        <strain evidence="2 3">6T3</strain>
    </source>
</reference>
<sequence length="139" mass="15121">MNTRSVWTRAATVLAVVAASLCFAAPAIAGNTSQSSWSAYLTSWNTSDTPNRQKQDTSNGFIRADHVSGGRTIRAWMLGYSNEDVRSGTVTLQSGTSGYVTNQAYQLFDGPKQVHMRLQNTQYYSTGTEAAGVWSPDSR</sequence>
<dbReference type="EMBL" id="JAHBBD010000004">
    <property type="protein sequence ID" value="MBW3082300.1"/>
    <property type="molecule type" value="Genomic_DNA"/>
</dbReference>
<evidence type="ECO:0000313" key="3">
    <source>
        <dbReference type="Proteomes" id="UP000812844"/>
    </source>
</evidence>
<gene>
    <name evidence="2" type="ORF">KIH73_02720</name>
</gene>
<feature type="signal peptide" evidence="1">
    <location>
        <begin position="1"/>
        <end position="29"/>
    </location>
</feature>
<keyword evidence="1" id="KW-0732">Signal</keyword>
<name>A0ABS6W724_9BIFI</name>
<dbReference type="Proteomes" id="UP000812844">
    <property type="component" value="Unassembled WGS sequence"/>
</dbReference>